<gene>
    <name evidence="2" type="ORF">GCM10011391_28540</name>
</gene>
<dbReference type="Proteomes" id="UP000628775">
    <property type="component" value="Unassembled WGS sequence"/>
</dbReference>
<dbReference type="InterPro" id="IPR052194">
    <property type="entry name" value="MESH1"/>
</dbReference>
<keyword evidence="3" id="KW-1185">Reference proteome</keyword>
<sequence length="181" mass="20726">MSGLTKLDRAIAFAAKAHKKQERKATGIPYISHPFSVAMLLSQIGCSEDVVIAGLLHDTLEDTETTYEQLQGEFGSTVAEYVLGCSEPDKSKPWQERKQHTIQSIKRASEEICLIICADKLHNLRSMNSEYEVYGEALWRRFNSGKNNQKWYYETIYDELSKKIAKNILLKGLQNEIYKLF</sequence>
<comment type="caution">
    <text evidence="2">The sequence shown here is derived from an EMBL/GenBank/DDBJ whole genome shotgun (WGS) entry which is preliminary data.</text>
</comment>
<reference evidence="2" key="2">
    <citation type="submission" date="2020-09" db="EMBL/GenBank/DDBJ databases">
        <authorList>
            <person name="Sun Q."/>
            <person name="Zhou Y."/>
        </authorList>
    </citation>
    <scope>NUCLEOTIDE SEQUENCE</scope>
    <source>
        <strain evidence="2">CGMCC 1.15371</strain>
    </source>
</reference>
<evidence type="ECO:0000259" key="1">
    <source>
        <dbReference type="SMART" id="SM00471"/>
    </source>
</evidence>
<dbReference type="Pfam" id="PF13328">
    <property type="entry name" value="HD_4"/>
    <property type="match status" value="1"/>
</dbReference>
<dbReference type="Gene3D" id="1.10.3210.10">
    <property type="entry name" value="Hypothetical protein af1432"/>
    <property type="match status" value="1"/>
</dbReference>
<dbReference type="SUPFAM" id="SSF109604">
    <property type="entry name" value="HD-domain/PDEase-like"/>
    <property type="match status" value="1"/>
</dbReference>
<dbReference type="SMART" id="SM00471">
    <property type="entry name" value="HDc"/>
    <property type="match status" value="1"/>
</dbReference>
<name>A0A8J3DXA5_9BACL</name>
<dbReference type="EMBL" id="BMIR01000014">
    <property type="protein sequence ID" value="GGE48045.1"/>
    <property type="molecule type" value="Genomic_DNA"/>
</dbReference>
<feature type="domain" description="HD/PDEase" evidence="1">
    <location>
        <begin position="26"/>
        <end position="133"/>
    </location>
</feature>
<dbReference type="CDD" id="cd00077">
    <property type="entry name" value="HDc"/>
    <property type="match status" value="1"/>
</dbReference>
<accession>A0A8J3DXA5</accession>
<reference evidence="2" key="1">
    <citation type="journal article" date="2014" name="Int. J. Syst. Evol. Microbiol.">
        <title>Complete genome sequence of Corynebacterium casei LMG S-19264T (=DSM 44701T), isolated from a smear-ripened cheese.</title>
        <authorList>
            <consortium name="US DOE Joint Genome Institute (JGI-PGF)"/>
            <person name="Walter F."/>
            <person name="Albersmeier A."/>
            <person name="Kalinowski J."/>
            <person name="Ruckert C."/>
        </authorList>
    </citation>
    <scope>NUCLEOTIDE SEQUENCE</scope>
    <source>
        <strain evidence="2">CGMCC 1.15371</strain>
    </source>
</reference>
<organism evidence="2 3">
    <name type="scientific">Pullulanibacillus camelliae</name>
    <dbReference type="NCBI Taxonomy" id="1707096"/>
    <lineage>
        <taxon>Bacteria</taxon>
        <taxon>Bacillati</taxon>
        <taxon>Bacillota</taxon>
        <taxon>Bacilli</taxon>
        <taxon>Bacillales</taxon>
        <taxon>Sporolactobacillaceae</taxon>
        <taxon>Pullulanibacillus</taxon>
    </lineage>
</organism>
<dbReference type="PANTHER" id="PTHR46246:SF1">
    <property type="entry name" value="GUANOSINE-3',5'-BIS(DIPHOSPHATE) 3'-PYROPHOSPHOHYDROLASE MESH1"/>
    <property type="match status" value="1"/>
</dbReference>
<dbReference type="RefSeq" id="WP_188695508.1">
    <property type="nucleotide sequence ID" value="NZ_BMIR01000014.1"/>
</dbReference>
<evidence type="ECO:0000313" key="2">
    <source>
        <dbReference type="EMBL" id="GGE48045.1"/>
    </source>
</evidence>
<evidence type="ECO:0000313" key="3">
    <source>
        <dbReference type="Proteomes" id="UP000628775"/>
    </source>
</evidence>
<protein>
    <submittedName>
        <fullName evidence="2">Guanosine polyphosphate pyrophosphohydrolase</fullName>
    </submittedName>
</protein>
<dbReference type="PANTHER" id="PTHR46246">
    <property type="entry name" value="GUANOSINE-3',5'-BIS(DIPHOSPHATE) 3'-PYROPHOSPHOHYDROLASE MESH1"/>
    <property type="match status" value="1"/>
</dbReference>
<dbReference type="GO" id="GO:0008893">
    <property type="term" value="F:guanosine-3',5'-bis(diphosphate) 3'-diphosphatase activity"/>
    <property type="evidence" value="ECO:0007669"/>
    <property type="project" value="TreeGrafter"/>
</dbReference>
<proteinExistence type="predicted"/>
<dbReference type="AlphaFoldDB" id="A0A8J3DXA5"/>
<dbReference type="InterPro" id="IPR003607">
    <property type="entry name" value="HD/PDEase_dom"/>
</dbReference>